<dbReference type="InterPro" id="IPR038880">
    <property type="entry name" value="MJ0871-like"/>
</dbReference>
<feature type="transmembrane region" description="Helical" evidence="1">
    <location>
        <begin position="304"/>
        <end position="326"/>
    </location>
</feature>
<feature type="transmembrane region" description="Helical" evidence="1">
    <location>
        <begin position="264"/>
        <end position="283"/>
    </location>
</feature>
<feature type="transmembrane region" description="Helical" evidence="1">
    <location>
        <begin position="123"/>
        <end position="143"/>
    </location>
</feature>
<evidence type="ECO:0000256" key="1">
    <source>
        <dbReference type="SAM" id="Phobius"/>
    </source>
</evidence>
<dbReference type="Proteomes" id="UP000293902">
    <property type="component" value="Chromosome"/>
</dbReference>
<accession>A0A328FHI6</accession>
<evidence type="ECO:0000313" key="3">
    <source>
        <dbReference type="EMBL" id="RAM02563.1"/>
    </source>
</evidence>
<dbReference type="PANTHER" id="PTHR38139:SF1">
    <property type="entry name" value="NUCLEOSIDE TRANSPORTER_FEOB GTPASE GATE DOMAIN-CONTAINING PROTEIN"/>
    <property type="match status" value="1"/>
</dbReference>
<dbReference type="EMBL" id="QLNI01000013">
    <property type="protein sequence ID" value="RAM02563.1"/>
    <property type="molecule type" value="Genomic_DNA"/>
</dbReference>
<dbReference type="EMBL" id="CP036313">
    <property type="protein sequence ID" value="QBH11923.1"/>
    <property type="molecule type" value="Genomic_DNA"/>
</dbReference>
<evidence type="ECO:0000313" key="5">
    <source>
        <dbReference type="Proteomes" id="UP000293902"/>
    </source>
</evidence>
<dbReference type="Proteomes" id="UP000248798">
    <property type="component" value="Unassembled WGS sequence"/>
</dbReference>
<keyword evidence="1" id="KW-0812">Transmembrane</keyword>
<dbReference type="PANTHER" id="PTHR38139">
    <property type="entry name" value="GATE DOMAIN-CONTAINING PROTEIN"/>
    <property type="match status" value="1"/>
</dbReference>
<keyword evidence="1" id="KW-0472">Membrane</keyword>
<feature type="transmembrane region" description="Helical" evidence="1">
    <location>
        <begin position="193"/>
        <end position="212"/>
    </location>
</feature>
<proteinExistence type="predicted"/>
<name>A0A328FHI6_9BACT</name>
<gene>
    <name evidence="3" type="ORF">DO021_07930</name>
    <name evidence="2" type="ORF">EYB58_02665</name>
</gene>
<evidence type="ECO:0000313" key="2">
    <source>
        <dbReference type="EMBL" id="QBH11923.1"/>
    </source>
</evidence>
<reference evidence="2 5" key="2">
    <citation type="submission" date="2019-02" db="EMBL/GenBank/DDBJ databases">
        <title>Complete genome sequence of Desulfobacter hydrogenophilus AcRS1.</title>
        <authorList>
            <person name="Marietou A."/>
            <person name="Lund M.B."/>
            <person name="Marshall I.P.G."/>
            <person name="Schreiber L."/>
            <person name="Jorgensen B."/>
        </authorList>
    </citation>
    <scope>NUCLEOTIDE SEQUENCE [LARGE SCALE GENOMIC DNA]</scope>
    <source>
        <strain evidence="2 5">AcRS1</strain>
    </source>
</reference>
<reference evidence="3 4" key="1">
    <citation type="submission" date="2018-06" db="EMBL/GenBank/DDBJ databases">
        <title>Complete Genome Sequence of Desulfobacter hydrogenophilus (DSM3380).</title>
        <authorList>
            <person name="Marietou A."/>
            <person name="Schreiber L."/>
            <person name="Marshall I."/>
            <person name="Jorgensen B."/>
        </authorList>
    </citation>
    <scope>NUCLEOTIDE SEQUENCE [LARGE SCALE GENOMIC DNA]</scope>
    <source>
        <strain evidence="3 4">DSM 3380</strain>
    </source>
</reference>
<dbReference type="AlphaFoldDB" id="A0A328FHI6"/>
<protein>
    <recommendedName>
        <fullName evidence="6">Nucleoside recognition protein</fullName>
    </recommendedName>
</protein>
<feature type="transmembrane region" description="Helical" evidence="1">
    <location>
        <begin position="12"/>
        <end position="33"/>
    </location>
</feature>
<evidence type="ECO:0000313" key="4">
    <source>
        <dbReference type="Proteomes" id="UP000248798"/>
    </source>
</evidence>
<feature type="transmembrane region" description="Helical" evidence="1">
    <location>
        <begin position="54"/>
        <end position="76"/>
    </location>
</feature>
<dbReference type="OrthoDB" id="5415003at2"/>
<keyword evidence="1" id="KW-1133">Transmembrane helix</keyword>
<sequence length="328" mass="36086">MEILLSSIEFTAALVFRMGSIMFISLFGVELFMQMGLMRYLKPVGKPVARAARLPAETAVCFLAAVGSMIAAHTMAAQFHADGRLDDRELRLTGILNTVPFHLKETLTFQLPIVLPLLGARLAMIYITAFWLTGVLKLCYVLVRGRARGNGRQPLEIEADPFSAYECAPDDANCLNRSFTRLLKDAWHARKKMFFKMMGVLAVVTLLVQVLTESGMLSWVESGIAPLTSALSLSPAVIGPLTTYIFSPVAGISYMSTLLTQNSISGYEAITALIAGGLIMIPVTRLRRTLPRYIAIYGGRNGSAICVITMMFALLSRILVLAWILFFY</sequence>
<evidence type="ECO:0008006" key="6">
    <source>
        <dbReference type="Google" id="ProtNLM"/>
    </source>
</evidence>
<organism evidence="3 4">
    <name type="scientific">Desulfobacter hydrogenophilus</name>
    <dbReference type="NCBI Taxonomy" id="2291"/>
    <lineage>
        <taxon>Bacteria</taxon>
        <taxon>Pseudomonadati</taxon>
        <taxon>Thermodesulfobacteriota</taxon>
        <taxon>Desulfobacteria</taxon>
        <taxon>Desulfobacterales</taxon>
        <taxon>Desulfobacteraceae</taxon>
        <taxon>Desulfobacter</taxon>
    </lineage>
</organism>
<keyword evidence="5" id="KW-1185">Reference proteome</keyword>